<sequence>MEFVRPLPLLLILLSVLSTTQAIKFNVGGSAGWVPNPSQSYNQWAGSNRFQINDTLVFKYKKGSDSVLEVKKEDYDKCNKSNPIKKFDDGNTEFTLDHSGPFYFISGQDQNCQNKGQKLIVVVLAPRGTTPTPPSPKSPSPTPTPTPTPAPSGSPPVPAPTPAPAGNPPAPSVSPPTPTPATSPAPAGNSPSPSPVSGPPAPTPAGTTPSPSSGSPGPTTSPPVPPPATPPGGAAPGTANPPASSETAPPPGKNNAWAATPSKFLVYSATIVVAAVFFV</sequence>
<evidence type="ECO:0000256" key="6">
    <source>
        <dbReference type="ARBA" id="ARBA00023157"/>
    </source>
</evidence>
<evidence type="ECO:0000256" key="8">
    <source>
        <dbReference type="ARBA" id="ARBA00023288"/>
    </source>
</evidence>
<feature type="compositionally biased region" description="Pro residues" evidence="10">
    <location>
        <begin position="192"/>
        <end position="203"/>
    </location>
</feature>
<dbReference type="PROSITE" id="PS51485">
    <property type="entry name" value="PHYTOCYANIN"/>
    <property type="match status" value="1"/>
</dbReference>
<comment type="similarity">
    <text evidence="9">Belongs to the early nodulin-like (ENODL) family.</text>
</comment>
<dbReference type="SUPFAM" id="SSF49503">
    <property type="entry name" value="Cupredoxins"/>
    <property type="match status" value="1"/>
</dbReference>
<dbReference type="CDD" id="cd11019">
    <property type="entry name" value="OsENODL1_like"/>
    <property type="match status" value="1"/>
</dbReference>
<feature type="domain" description="Phytocyanin" evidence="12">
    <location>
        <begin position="23"/>
        <end position="125"/>
    </location>
</feature>
<organism evidence="13 14">
    <name type="scientific">Arachis duranensis</name>
    <name type="common">Wild peanut</name>
    <dbReference type="NCBI Taxonomy" id="130453"/>
    <lineage>
        <taxon>Eukaryota</taxon>
        <taxon>Viridiplantae</taxon>
        <taxon>Streptophyta</taxon>
        <taxon>Embryophyta</taxon>
        <taxon>Tracheophyta</taxon>
        <taxon>Spermatophyta</taxon>
        <taxon>Magnoliopsida</taxon>
        <taxon>eudicotyledons</taxon>
        <taxon>Gunneridae</taxon>
        <taxon>Pentapetalae</taxon>
        <taxon>rosids</taxon>
        <taxon>fabids</taxon>
        <taxon>Fabales</taxon>
        <taxon>Fabaceae</taxon>
        <taxon>Papilionoideae</taxon>
        <taxon>50 kb inversion clade</taxon>
        <taxon>dalbergioids sensu lato</taxon>
        <taxon>Dalbergieae</taxon>
        <taxon>Pterocarpus clade</taxon>
        <taxon>Arachis</taxon>
    </lineage>
</organism>
<dbReference type="KEGG" id="adu:107478513"/>
<dbReference type="RefSeq" id="XP_015954130.1">
    <property type="nucleotide sequence ID" value="XM_016098644.3"/>
</dbReference>
<dbReference type="GO" id="GO:0005886">
    <property type="term" value="C:plasma membrane"/>
    <property type="evidence" value="ECO:0007669"/>
    <property type="project" value="UniProtKB-SubCell"/>
</dbReference>
<evidence type="ECO:0000256" key="11">
    <source>
        <dbReference type="SAM" id="SignalP"/>
    </source>
</evidence>
<keyword evidence="8" id="KW-0449">Lipoprotein</keyword>
<dbReference type="InterPro" id="IPR041846">
    <property type="entry name" value="ENL_dom"/>
</dbReference>
<dbReference type="OrthoDB" id="2015640at2759"/>
<keyword evidence="6" id="KW-1015">Disulfide bond</keyword>
<feature type="compositionally biased region" description="Low complexity" evidence="10">
    <location>
        <begin position="204"/>
        <end position="218"/>
    </location>
</feature>
<evidence type="ECO:0000313" key="13">
    <source>
        <dbReference type="Proteomes" id="UP000515211"/>
    </source>
</evidence>
<keyword evidence="3" id="KW-0336">GPI-anchor</keyword>
<reference evidence="14" key="2">
    <citation type="submission" date="2025-08" db="UniProtKB">
        <authorList>
            <consortium name="RefSeq"/>
        </authorList>
    </citation>
    <scope>IDENTIFICATION</scope>
    <source>
        <tissue evidence="14">Whole plant</tissue>
    </source>
</reference>
<comment type="subcellular location">
    <subcellularLocation>
        <location evidence="1">Cell membrane</location>
        <topology evidence="1">Lipid-anchor</topology>
        <topology evidence="1">GPI-anchor</topology>
    </subcellularLocation>
</comment>
<dbReference type="Pfam" id="PF02298">
    <property type="entry name" value="Cu_bind_like"/>
    <property type="match status" value="1"/>
</dbReference>
<name>A0A6P4CP96_ARADU</name>
<keyword evidence="13" id="KW-1185">Reference proteome</keyword>
<evidence type="ECO:0000256" key="10">
    <source>
        <dbReference type="SAM" id="MobiDB-lite"/>
    </source>
</evidence>
<gene>
    <name evidence="14" type="primary">LOC107478513</name>
</gene>
<dbReference type="PANTHER" id="PTHR33021">
    <property type="entry name" value="BLUE COPPER PROTEIN"/>
    <property type="match status" value="1"/>
</dbReference>
<keyword evidence="2" id="KW-1003">Cell membrane</keyword>
<dbReference type="InterPro" id="IPR008972">
    <property type="entry name" value="Cupredoxin"/>
</dbReference>
<protein>
    <submittedName>
        <fullName evidence="14">Early nodulin-like protein 2</fullName>
    </submittedName>
</protein>
<evidence type="ECO:0000256" key="3">
    <source>
        <dbReference type="ARBA" id="ARBA00022622"/>
    </source>
</evidence>
<feature type="compositionally biased region" description="Pro residues" evidence="10">
    <location>
        <begin position="219"/>
        <end position="230"/>
    </location>
</feature>
<proteinExistence type="inferred from homology"/>
<dbReference type="GO" id="GO:0009055">
    <property type="term" value="F:electron transfer activity"/>
    <property type="evidence" value="ECO:0007669"/>
    <property type="project" value="InterPro"/>
</dbReference>
<keyword evidence="5" id="KW-0472">Membrane</keyword>
<evidence type="ECO:0000256" key="1">
    <source>
        <dbReference type="ARBA" id="ARBA00004609"/>
    </source>
</evidence>
<keyword evidence="7" id="KW-0325">Glycoprotein</keyword>
<dbReference type="GeneID" id="107478513"/>
<dbReference type="FunFam" id="2.60.40.420:FF:000010">
    <property type="entry name" value="Early nodulin-like protein 1"/>
    <property type="match status" value="1"/>
</dbReference>
<keyword evidence="4 11" id="KW-0732">Signal</keyword>
<feature type="signal peptide" evidence="11">
    <location>
        <begin position="1"/>
        <end position="22"/>
    </location>
</feature>
<evidence type="ECO:0000256" key="7">
    <source>
        <dbReference type="ARBA" id="ARBA00023180"/>
    </source>
</evidence>
<dbReference type="PANTHER" id="PTHR33021:SF514">
    <property type="entry name" value="PHYTOCYANIN DOMAIN-CONTAINING PROTEIN"/>
    <property type="match status" value="1"/>
</dbReference>
<feature type="compositionally biased region" description="Pro residues" evidence="10">
    <location>
        <begin position="131"/>
        <end position="183"/>
    </location>
</feature>
<evidence type="ECO:0000256" key="9">
    <source>
        <dbReference type="ARBA" id="ARBA00035011"/>
    </source>
</evidence>
<evidence type="ECO:0000313" key="14">
    <source>
        <dbReference type="RefSeq" id="XP_015954130.1"/>
    </source>
</evidence>
<reference evidence="13" key="1">
    <citation type="journal article" date="2016" name="Nat. Genet.">
        <title>The genome sequences of Arachis duranensis and Arachis ipaensis, the diploid ancestors of cultivated peanut.</title>
        <authorList>
            <person name="Bertioli D.J."/>
            <person name="Cannon S.B."/>
            <person name="Froenicke L."/>
            <person name="Huang G."/>
            <person name="Farmer A.D."/>
            <person name="Cannon E.K."/>
            <person name="Liu X."/>
            <person name="Gao D."/>
            <person name="Clevenger J."/>
            <person name="Dash S."/>
            <person name="Ren L."/>
            <person name="Moretzsohn M.C."/>
            <person name="Shirasawa K."/>
            <person name="Huang W."/>
            <person name="Vidigal B."/>
            <person name="Abernathy B."/>
            <person name="Chu Y."/>
            <person name="Niederhuth C.E."/>
            <person name="Umale P."/>
            <person name="Araujo A.C."/>
            <person name="Kozik A."/>
            <person name="Kim K.D."/>
            <person name="Burow M.D."/>
            <person name="Varshney R.K."/>
            <person name="Wang X."/>
            <person name="Zhang X."/>
            <person name="Barkley N."/>
            <person name="Guimaraes P.M."/>
            <person name="Isobe S."/>
            <person name="Guo B."/>
            <person name="Liao B."/>
            <person name="Stalker H.T."/>
            <person name="Schmitz R.J."/>
            <person name="Scheffler B.E."/>
            <person name="Leal-Bertioli S.C."/>
            <person name="Xun X."/>
            <person name="Jackson S.A."/>
            <person name="Michelmore R."/>
            <person name="Ozias-Akins P."/>
        </authorList>
    </citation>
    <scope>NUCLEOTIDE SEQUENCE [LARGE SCALE GENOMIC DNA]</scope>
    <source>
        <strain evidence="13">cv. V14167</strain>
    </source>
</reference>
<dbReference type="Gene3D" id="2.60.40.420">
    <property type="entry name" value="Cupredoxins - blue copper proteins"/>
    <property type="match status" value="1"/>
</dbReference>
<dbReference type="InterPro" id="IPR003245">
    <property type="entry name" value="Phytocyanin_dom"/>
</dbReference>
<dbReference type="Proteomes" id="UP000515211">
    <property type="component" value="Chromosome 3"/>
</dbReference>
<evidence type="ECO:0000259" key="12">
    <source>
        <dbReference type="PROSITE" id="PS51485"/>
    </source>
</evidence>
<evidence type="ECO:0000256" key="4">
    <source>
        <dbReference type="ARBA" id="ARBA00022729"/>
    </source>
</evidence>
<accession>A0A6P4CP96</accession>
<dbReference type="AlphaFoldDB" id="A0A6P4CP96"/>
<dbReference type="GO" id="GO:0098552">
    <property type="term" value="C:side of membrane"/>
    <property type="evidence" value="ECO:0007669"/>
    <property type="project" value="UniProtKB-KW"/>
</dbReference>
<evidence type="ECO:0000256" key="2">
    <source>
        <dbReference type="ARBA" id="ARBA00022475"/>
    </source>
</evidence>
<feature type="region of interest" description="Disordered" evidence="10">
    <location>
        <begin position="126"/>
        <end position="258"/>
    </location>
</feature>
<dbReference type="InterPro" id="IPR039391">
    <property type="entry name" value="Phytocyanin-like"/>
</dbReference>
<dbReference type="PRINTS" id="PR01217">
    <property type="entry name" value="PRICHEXTENSN"/>
</dbReference>
<evidence type="ECO:0000256" key="5">
    <source>
        <dbReference type="ARBA" id="ARBA00023136"/>
    </source>
</evidence>
<feature type="chain" id="PRO_5028483490" evidence="11">
    <location>
        <begin position="23"/>
        <end position="279"/>
    </location>
</feature>
<feature type="compositionally biased region" description="Low complexity" evidence="10">
    <location>
        <begin position="236"/>
        <end position="245"/>
    </location>
</feature>